<dbReference type="Proteomes" id="UP000001611">
    <property type="component" value="Chromosome 4"/>
</dbReference>
<dbReference type="RefSeq" id="XP_009653489.1">
    <property type="nucleotide sequence ID" value="XM_009655194.1"/>
</dbReference>
<feature type="domain" description="Glycosyl hydrolase family 78 alpha-rhamnosidase N-terminal" evidence="1">
    <location>
        <begin position="56"/>
        <end position="115"/>
    </location>
</feature>
<dbReference type="OrthoDB" id="10036721at2759"/>
<proteinExistence type="predicted"/>
<dbReference type="InterPro" id="IPR049164">
    <property type="entry name" value="Glyco_hydro_78_N"/>
</dbReference>
<dbReference type="KEGG" id="vda:VDAG_05797"/>
<protein>
    <submittedName>
        <fullName evidence="2">Alpha-L-rhamnosidase</fullName>
    </submittedName>
</protein>
<dbReference type="InParanoid" id="G2X6L5"/>
<dbReference type="OMA" id="CCKQINA"/>
<dbReference type="GO" id="GO:0005975">
    <property type="term" value="P:carbohydrate metabolic process"/>
    <property type="evidence" value="ECO:0007669"/>
    <property type="project" value="InterPro"/>
</dbReference>
<sequence length="353" mass="39314">MADQPVPEDQKVDKVYATIFHPVFAQKAENLRPTLHTLDVKPKEVITFGPGEAAYSRLHPCRSWISTRWLPDEVINVDWVPTDVAIPRRHAFRPLRVQTFDTSPKCKMKFSGIVTRSESAVPPDHPVEPCPVPETNDDGAKLLRRINAVSQNTLRSCMQTVFEDGPRRDGRLWSGDLWLQALTNYVWGRRPRQAVPAVLREDGLLPAYVSEKPRLSYRLHSSTTTYSLGQLLMIIARQREITTRDASCGRRFSAAQRRHWHISGKRVFSRVELGAGGSSSTGPRSSTAMPACMVSLSWASQAWMALDGVMGPATCKAAILKAMADPKAVRPMTMYLYHHVAEALSVVGGGKMS</sequence>
<evidence type="ECO:0000313" key="3">
    <source>
        <dbReference type="Proteomes" id="UP000001611"/>
    </source>
</evidence>
<gene>
    <name evidence="2" type="ORF">VDAG_05797</name>
</gene>
<dbReference type="eggNOG" id="ENOG502SH2G">
    <property type="taxonomic scope" value="Eukaryota"/>
</dbReference>
<evidence type="ECO:0000313" key="2">
    <source>
        <dbReference type="EMBL" id="EGY14633.1"/>
    </source>
</evidence>
<keyword evidence="3" id="KW-1185">Reference proteome</keyword>
<accession>G2X6L5</accession>
<dbReference type="GeneID" id="20707260"/>
<dbReference type="HOGENOM" id="CLU_785732_0_0_1"/>
<dbReference type="EMBL" id="DS572705">
    <property type="protein sequence ID" value="EGY14633.1"/>
    <property type="molecule type" value="Genomic_DNA"/>
</dbReference>
<dbReference type="AlphaFoldDB" id="G2X6L5"/>
<organism evidence="2 3">
    <name type="scientific">Verticillium dahliae (strain VdLs.17 / ATCC MYA-4575 / FGSC 10137)</name>
    <name type="common">Verticillium wilt</name>
    <dbReference type="NCBI Taxonomy" id="498257"/>
    <lineage>
        <taxon>Eukaryota</taxon>
        <taxon>Fungi</taxon>
        <taxon>Dikarya</taxon>
        <taxon>Ascomycota</taxon>
        <taxon>Pezizomycotina</taxon>
        <taxon>Sordariomycetes</taxon>
        <taxon>Hypocreomycetidae</taxon>
        <taxon>Glomerellales</taxon>
        <taxon>Plectosphaerellaceae</taxon>
        <taxon>Verticillium</taxon>
    </lineage>
</organism>
<name>G2X6L5_VERDV</name>
<dbReference type="InterPro" id="IPR012341">
    <property type="entry name" value="6hp_glycosidase-like_sf"/>
</dbReference>
<reference evidence="2 3" key="1">
    <citation type="submission" date="2008-03" db="EMBL/GenBank/DDBJ databases">
        <title>The Genome Sequence of Verticillium dahliae VdLs.17.</title>
        <authorList>
            <consortium name="The Broad Institute Genome Sequencing Platform"/>
            <person name="Ma L.-J.J."/>
            <person name="Klosterman S.J."/>
            <person name="Subbarao K."/>
            <person name="Dobinson K."/>
            <person name="Veronese P."/>
            <person name="Kang S."/>
            <person name="Gold S.E."/>
            <person name="Young S."/>
            <person name="Jaffe D."/>
            <person name="Gnerre S."/>
            <person name="Berlin A."/>
            <person name="Heiman D."/>
            <person name="Hepburn T."/>
            <person name="Sykes S."/>
            <person name="Alvarado L."/>
            <person name="Kodira C.D."/>
            <person name="Lander E."/>
            <person name="Galagan J."/>
            <person name="Nusbaum C."/>
            <person name="Birren B."/>
        </authorList>
    </citation>
    <scope>NUCLEOTIDE SEQUENCE [LARGE SCALE GENOMIC DNA]</scope>
    <source>
        <strain evidence="3">VdLs.17 / ATCC MYA-4575 / FGSC 10137</strain>
    </source>
</reference>
<dbReference type="Gene3D" id="1.50.10.10">
    <property type="match status" value="1"/>
</dbReference>
<dbReference type="Pfam" id="PF21104">
    <property type="entry name" value="Glyco_hydro_78_N"/>
    <property type="match status" value="1"/>
</dbReference>
<evidence type="ECO:0000259" key="1">
    <source>
        <dbReference type="Pfam" id="PF21104"/>
    </source>
</evidence>